<sequence length="108" mass="12654">MRRKHLLDISSMMWTNVEGILESGLGVYITIHYEFSKQLPKRQRSFVKSSILKEAYNFDLEEISPRTKKISGASLICFLNLEETISSHCKYSLKFNNIQDRLFHLARI</sequence>
<proteinExistence type="predicted"/>
<dbReference type="EMBL" id="HBUF01284166">
    <property type="protein sequence ID" value="CAG6687937.1"/>
    <property type="molecule type" value="Transcribed_RNA"/>
</dbReference>
<protein>
    <submittedName>
        <fullName evidence="1">Uncharacterized protein</fullName>
    </submittedName>
</protein>
<organism evidence="1">
    <name type="scientific">Cacopsylla melanoneura</name>
    <dbReference type="NCBI Taxonomy" id="428564"/>
    <lineage>
        <taxon>Eukaryota</taxon>
        <taxon>Metazoa</taxon>
        <taxon>Ecdysozoa</taxon>
        <taxon>Arthropoda</taxon>
        <taxon>Hexapoda</taxon>
        <taxon>Insecta</taxon>
        <taxon>Pterygota</taxon>
        <taxon>Neoptera</taxon>
        <taxon>Paraneoptera</taxon>
        <taxon>Hemiptera</taxon>
        <taxon>Sternorrhyncha</taxon>
        <taxon>Psylloidea</taxon>
        <taxon>Psyllidae</taxon>
        <taxon>Psyllinae</taxon>
        <taxon>Cacopsylla</taxon>
    </lineage>
</organism>
<evidence type="ECO:0000313" key="1">
    <source>
        <dbReference type="EMBL" id="CAG6687937.1"/>
    </source>
</evidence>
<dbReference type="AlphaFoldDB" id="A0A8D8TKZ6"/>
<dbReference type="EMBL" id="HBUF01284167">
    <property type="protein sequence ID" value="CAG6687938.1"/>
    <property type="molecule type" value="Transcribed_RNA"/>
</dbReference>
<reference evidence="1" key="1">
    <citation type="submission" date="2021-05" db="EMBL/GenBank/DDBJ databases">
        <authorList>
            <person name="Alioto T."/>
            <person name="Alioto T."/>
            <person name="Gomez Garrido J."/>
        </authorList>
    </citation>
    <scope>NUCLEOTIDE SEQUENCE</scope>
</reference>
<name>A0A8D8TKZ6_9HEMI</name>
<accession>A0A8D8TKZ6</accession>